<keyword evidence="9 11" id="KW-0472">Membrane</keyword>
<feature type="transmembrane region" description="Helical" evidence="11">
    <location>
        <begin position="274"/>
        <end position="294"/>
    </location>
</feature>
<name>A0AAJ7PA12_9ACAR</name>
<dbReference type="PANTHER" id="PTHR24223:SF443">
    <property type="entry name" value="MULTIDRUG-RESISTANCE LIKE PROTEIN 1, ISOFORM I"/>
    <property type="match status" value="1"/>
</dbReference>
<dbReference type="Pfam" id="PF00664">
    <property type="entry name" value="ABC_membrane"/>
    <property type="match status" value="2"/>
</dbReference>
<proteinExistence type="inferred from homology"/>
<dbReference type="InterPro" id="IPR027417">
    <property type="entry name" value="P-loop_NTPase"/>
</dbReference>
<dbReference type="RefSeq" id="XP_018494686.2">
    <property type="nucleotide sequence ID" value="XM_018639170.2"/>
</dbReference>
<feature type="compositionally biased region" description="Polar residues" evidence="10">
    <location>
        <begin position="107"/>
        <end position="117"/>
    </location>
</feature>
<comment type="subcellular location">
    <subcellularLocation>
        <location evidence="1">Vacuole membrane</location>
        <topology evidence="1">Multi-pass membrane protein</topology>
    </subcellularLocation>
</comment>
<dbReference type="SMART" id="SM00382">
    <property type="entry name" value="AAA"/>
    <property type="match status" value="2"/>
</dbReference>
<keyword evidence="3" id="KW-0813">Transport</keyword>
<evidence type="ECO:0000256" key="9">
    <source>
        <dbReference type="ARBA" id="ARBA00023136"/>
    </source>
</evidence>
<evidence type="ECO:0000256" key="11">
    <source>
        <dbReference type="SAM" id="Phobius"/>
    </source>
</evidence>
<evidence type="ECO:0000259" key="12">
    <source>
        <dbReference type="PROSITE" id="PS50893"/>
    </source>
</evidence>
<feature type="compositionally biased region" description="Basic and acidic residues" evidence="10">
    <location>
        <begin position="96"/>
        <end position="106"/>
    </location>
</feature>
<accession>A0AAJ7PA12</accession>
<dbReference type="Pfam" id="PF00005">
    <property type="entry name" value="ABC_tran"/>
    <property type="match status" value="2"/>
</dbReference>
<keyword evidence="5" id="KW-0677">Repeat</keyword>
<keyword evidence="7" id="KW-0067">ATP-binding</keyword>
<dbReference type="GO" id="GO:0005774">
    <property type="term" value="C:vacuolar membrane"/>
    <property type="evidence" value="ECO:0007669"/>
    <property type="project" value="UniProtKB-SubCell"/>
</dbReference>
<dbReference type="GO" id="GO:0005524">
    <property type="term" value="F:ATP binding"/>
    <property type="evidence" value="ECO:0007669"/>
    <property type="project" value="UniProtKB-KW"/>
</dbReference>
<dbReference type="FunFam" id="3.40.50.300:FF:000074">
    <property type="entry name" value="Multidrug resistance-associated protein 5 isoform 1"/>
    <property type="match status" value="1"/>
</dbReference>
<feature type="domain" description="ABC transporter" evidence="12">
    <location>
        <begin position="446"/>
        <end position="670"/>
    </location>
</feature>
<dbReference type="CDD" id="cd03244">
    <property type="entry name" value="ABCC_MRP_domain2"/>
    <property type="match status" value="1"/>
</dbReference>
<feature type="domain" description="ABC transporter" evidence="12">
    <location>
        <begin position="1076"/>
        <end position="1306"/>
    </location>
</feature>
<feature type="domain" description="ABC transmembrane type-1" evidence="13">
    <location>
        <begin position="743"/>
        <end position="1038"/>
    </location>
</feature>
<evidence type="ECO:0000256" key="10">
    <source>
        <dbReference type="SAM" id="MobiDB-lite"/>
    </source>
</evidence>
<dbReference type="KEGG" id="goe:100903697"/>
<feature type="domain" description="ABC transmembrane type-1" evidence="13">
    <location>
        <begin position="140"/>
        <end position="414"/>
    </location>
</feature>
<keyword evidence="6" id="KW-0547">Nucleotide-binding</keyword>
<dbReference type="InterPro" id="IPR003439">
    <property type="entry name" value="ABC_transporter-like_ATP-bd"/>
</dbReference>
<dbReference type="GeneID" id="100903697"/>
<dbReference type="SUPFAM" id="SSF52540">
    <property type="entry name" value="P-loop containing nucleoside triphosphate hydrolases"/>
    <property type="match status" value="2"/>
</dbReference>
<dbReference type="FunFam" id="1.20.1560.10:FF:000063">
    <property type="entry name" value="Multidrug resistance protein ABC transporter"/>
    <property type="match status" value="1"/>
</dbReference>
<keyword evidence="14" id="KW-1185">Reference proteome</keyword>
<gene>
    <name evidence="15" type="primary">LOC100903697</name>
</gene>
<feature type="transmembrane region" description="Helical" evidence="11">
    <location>
        <begin position="801"/>
        <end position="824"/>
    </location>
</feature>
<dbReference type="CDD" id="cd18595">
    <property type="entry name" value="ABC_6TM_MRP1_2_3_6_D1_like"/>
    <property type="match status" value="1"/>
</dbReference>
<dbReference type="InterPro" id="IPR003593">
    <property type="entry name" value="AAA+_ATPase"/>
</dbReference>
<evidence type="ECO:0000256" key="3">
    <source>
        <dbReference type="ARBA" id="ARBA00022448"/>
    </source>
</evidence>
<evidence type="ECO:0000313" key="14">
    <source>
        <dbReference type="Proteomes" id="UP000694867"/>
    </source>
</evidence>
<feature type="transmembrane region" description="Helical" evidence="11">
    <location>
        <begin position="737"/>
        <end position="755"/>
    </location>
</feature>
<feature type="transmembrane region" description="Helical" evidence="11">
    <location>
        <begin position="397"/>
        <end position="417"/>
    </location>
</feature>
<sequence length="1311" mass="147370">MTGTDHKAGLKDSVPREKLAGSTRKYNFPNEVRAEISHGRLGLWTLATFRNYSRIIWNGFRGGIQLKDLVPLQETHCSRYCWEAFEASWNRKPKDETGLLLKDPKGKSSTGSSVQPSRSMFRTLPRAFWDFILYSSLWELAFDIVRLLPVFVLSKMIEFVGSTEPQIVGYQYCALLFANSVMVSLTMNWMMHACSSGSVQIRSALIEAIYRKSLHSSNAAGQGFKTGDLLNLMSVDVDTVFEFVQHSTLTWGTAARILSSLAIIWFQLGPSSLAGLLMIIAFLPLTVFLGRATARFQQRQLTEKDKRLDALSEIFSGIRIIKLFAWEIPFIEKVEKIRRTEAGWIRKNLFGQSAIMLLWYCGPFLVPAAAFGAYIMINDENILTPEKVFVSVFLFNNMRYALTRLPMILTMLLRVMVSLKRIGNYLEIQEINRDDITDHVTNGEDVRFRDADISWGGLKPALRELNLTIKSGELVAIVGRVGSGKSSLLSAILGEMKKLKGSIDVARKRIAYVPQQAWIQNESVRQNILFTRSYEPKWYREVLKKCCMEPDLQPFEAGDLTEIGEKGVNLSGGQKQRVSLARAVYQRAGIYLLDDPLSAVDAHVSSDLFHNVIGPRGLLRNATRILVTHSVAVLPFVDKIFVLDNGKITHSGTFGEIMNTDVSIKSFLTEPRLGNEESVKELADTVRHSRSLSQRSVTSERALDAARDEKFGALIDEENVATGSVQWSIYMNLWKHFGAINGIFVFVGFCLYRFLETYSSIWLAQWADDAENIMNNHNVTRANPEVLHEIHVMSFWRITRYMYLGGGQALAIVIACVFIAFGCLEASSKLHSEMLWCLMKAPMRFFDSTPLGRMLNRFGKDVDVLDLELQIHLDGWVDSSIQVVATMILISLEIPIFLVVVIPISFAYYMLQRVYIAAARQFRRLLSTTRSPVLNNFSETINGASTIRAYGAEDYFIEKCRIRSDLNQNCYLHSTIVSRWAAIRIDLLSTFITTSICCLVVFYRDSMSGGVAGLILSYSLLFCDAVSFSIRVATDVEKAVVAAERIKEYTQVESEAPWEGTEGAKLDGEWPRNGEITLTDFSTKYRKGTEEVLKGINLRIGAGEKVGVVGRTGAGKSSLTLALFRIIEATHGKIVIDDIDTSRIGLHDLRKRLTMIPQDPVLFRGTIRSNLDPHNLYTDEEAWTALEKAHLKNNRLRLDFEVTEAGSNLSVGERQLICLARALLRKSKIILLDEATAAVDVQTDALIQETIRRDFAQCTIITIAHRLHTVIDYDTIVVLSQGRIIEVGKPGDLLKNHESHFHSMAKEAGLG</sequence>
<dbReference type="Gene3D" id="1.20.1560.10">
    <property type="entry name" value="ABC transporter type 1, transmembrane domain"/>
    <property type="match status" value="2"/>
</dbReference>
<keyword evidence="4 11" id="KW-0812">Transmembrane</keyword>
<feature type="transmembrane region" description="Helical" evidence="11">
    <location>
        <begin position="888"/>
        <end position="911"/>
    </location>
</feature>
<dbReference type="SUPFAM" id="SSF90123">
    <property type="entry name" value="ABC transporter transmembrane region"/>
    <property type="match status" value="2"/>
</dbReference>
<dbReference type="FunFam" id="3.40.50.300:FF:000997">
    <property type="entry name" value="Multidrug resistance-associated protein 1"/>
    <property type="match status" value="1"/>
</dbReference>
<evidence type="ECO:0000259" key="13">
    <source>
        <dbReference type="PROSITE" id="PS50929"/>
    </source>
</evidence>
<evidence type="ECO:0000256" key="4">
    <source>
        <dbReference type="ARBA" id="ARBA00022692"/>
    </source>
</evidence>
<dbReference type="InterPro" id="IPR017871">
    <property type="entry name" value="ABC_transporter-like_CS"/>
</dbReference>
<reference evidence="15" key="1">
    <citation type="submission" date="2025-08" db="UniProtKB">
        <authorList>
            <consortium name="RefSeq"/>
        </authorList>
    </citation>
    <scope>IDENTIFICATION</scope>
</reference>
<dbReference type="GO" id="GO:0016887">
    <property type="term" value="F:ATP hydrolysis activity"/>
    <property type="evidence" value="ECO:0007669"/>
    <property type="project" value="InterPro"/>
</dbReference>
<evidence type="ECO:0000256" key="2">
    <source>
        <dbReference type="ARBA" id="ARBA00009726"/>
    </source>
</evidence>
<dbReference type="PROSITE" id="PS50893">
    <property type="entry name" value="ABC_TRANSPORTER_2"/>
    <property type="match status" value="2"/>
</dbReference>
<dbReference type="CDD" id="cd18603">
    <property type="entry name" value="ABC_6TM_MRP1_2_3_6_D2_like"/>
    <property type="match status" value="1"/>
</dbReference>
<evidence type="ECO:0000256" key="1">
    <source>
        <dbReference type="ARBA" id="ARBA00004128"/>
    </source>
</evidence>
<comment type="similarity">
    <text evidence="2">Belongs to the ABC transporter superfamily. ABCC family. Conjugate transporter (TC 3.A.1.208) subfamily.</text>
</comment>
<evidence type="ECO:0000256" key="7">
    <source>
        <dbReference type="ARBA" id="ARBA00022840"/>
    </source>
</evidence>
<dbReference type="PROSITE" id="PS50929">
    <property type="entry name" value="ABC_TM1F"/>
    <property type="match status" value="2"/>
</dbReference>
<dbReference type="GO" id="GO:0140359">
    <property type="term" value="F:ABC-type transporter activity"/>
    <property type="evidence" value="ECO:0007669"/>
    <property type="project" value="InterPro"/>
</dbReference>
<evidence type="ECO:0000256" key="6">
    <source>
        <dbReference type="ARBA" id="ARBA00022741"/>
    </source>
</evidence>
<dbReference type="Proteomes" id="UP000694867">
    <property type="component" value="Unplaced"/>
</dbReference>
<dbReference type="Gene3D" id="3.40.50.300">
    <property type="entry name" value="P-loop containing nucleotide triphosphate hydrolases"/>
    <property type="match status" value="2"/>
</dbReference>
<evidence type="ECO:0000313" key="15">
    <source>
        <dbReference type="RefSeq" id="XP_018494686.2"/>
    </source>
</evidence>
<protein>
    <submittedName>
        <fullName evidence="15">Multidrug resistance-associated protein 1</fullName>
    </submittedName>
</protein>
<dbReference type="PANTHER" id="PTHR24223">
    <property type="entry name" value="ATP-BINDING CASSETTE SUB-FAMILY C"/>
    <property type="match status" value="1"/>
</dbReference>
<dbReference type="InterPro" id="IPR011527">
    <property type="entry name" value="ABC1_TM_dom"/>
</dbReference>
<keyword evidence="8 11" id="KW-1133">Transmembrane helix</keyword>
<dbReference type="FunFam" id="1.20.1560.10:FF:000006">
    <property type="entry name" value="ATP-binding cassette, sub-family C (CFTR/MRP), member 9"/>
    <property type="match status" value="1"/>
</dbReference>
<feature type="transmembrane region" description="Helical" evidence="11">
    <location>
        <begin position="357"/>
        <end position="377"/>
    </location>
</feature>
<organism evidence="14 15">
    <name type="scientific">Galendromus occidentalis</name>
    <name type="common">western predatory mite</name>
    <dbReference type="NCBI Taxonomy" id="34638"/>
    <lineage>
        <taxon>Eukaryota</taxon>
        <taxon>Metazoa</taxon>
        <taxon>Ecdysozoa</taxon>
        <taxon>Arthropoda</taxon>
        <taxon>Chelicerata</taxon>
        <taxon>Arachnida</taxon>
        <taxon>Acari</taxon>
        <taxon>Parasitiformes</taxon>
        <taxon>Mesostigmata</taxon>
        <taxon>Gamasina</taxon>
        <taxon>Phytoseioidea</taxon>
        <taxon>Phytoseiidae</taxon>
        <taxon>Typhlodrominae</taxon>
        <taxon>Galendromus</taxon>
    </lineage>
</organism>
<dbReference type="InterPro" id="IPR050173">
    <property type="entry name" value="ABC_transporter_C-like"/>
</dbReference>
<evidence type="ECO:0000256" key="5">
    <source>
        <dbReference type="ARBA" id="ARBA00022737"/>
    </source>
</evidence>
<dbReference type="PROSITE" id="PS00211">
    <property type="entry name" value="ABC_TRANSPORTER_1"/>
    <property type="match status" value="2"/>
</dbReference>
<dbReference type="CDD" id="cd03250">
    <property type="entry name" value="ABCC_MRP_domain1"/>
    <property type="match status" value="1"/>
</dbReference>
<feature type="region of interest" description="Disordered" evidence="10">
    <location>
        <begin position="96"/>
        <end position="117"/>
    </location>
</feature>
<evidence type="ECO:0000256" key="8">
    <source>
        <dbReference type="ARBA" id="ARBA00022989"/>
    </source>
</evidence>
<dbReference type="InterPro" id="IPR036640">
    <property type="entry name" value="ABC1_TM_sf"/>
</dbReference>